<name>A0A812I349_9DINO</name>
<gene>
    <name evidence="3" type="primary">P2RX4</name>
    <name evidence="3" type="ORF">SNAT2548_LOCUS2729</name>
</gene>
<dbReference type="EMBL" id="CAJNDS010000163">
    <property type="protein sequence ID" value="CAE6972661.1"/>
    <property type="molecule type" value="Genomic_DNA"/>
</dbReference>
<feature type="chain" id="PRO_5033033865" evidence="2">
    <location>
        <begin position="17"/>
        <end position="153"/>
    </location>
</feature>
<sequence>MLRVAIAFFIIRLGLADESWQDTPILTSLWQATSSKDNDAIDRLLDSSESAASARSGDGRGLAWWAWEFQNEYVLASIIVNGGDVTSEDEDEAGKPAYRMCSDSSDCDKESLLQKAKALVEEVKKAKEQRAAEREKEDFDDEEEEEELGDDEF</sequence>
<comment type="caution">
    <text evidence="3">The sequence shown here is derived from an EMBL/GenBank/DDBJ whole genome shotgun (WGS) entry which is preliminary data.</text>
</comment>
<reference evidence="3" key="1">
    <citation type="submission" date="2021-02" db="EMBL/GenBank/DDBJ databases">
        <authorList>
            <person name="Dougan E. K."/>
            <person name="Rhodes N."/>
            <person name="Thang M."/>
            <person name="Chan C."/>
        </authorList>
    </citation>
    <scope>NUCLEOTIDE SEQUENCE</scope>
</reference>
<evidence type="ECO:0000256" key="1">
    <source>
        <dbReference type="SAM" id="MobiDB-lite"/>
    </source>
</evidence>
<feature type="region of interest" description="Disordered" evidence="1">
    <location>
        <begin position="124"/>
        <end position="153"/>
    </location>
</feature>
<feature type="signal peptide" evidence="2">
    <location>
        <begin position="1"/>
        <end position="16"/>
    </location>
</feature>
<keyword evidence="4" id="KW-1185">Reference proteome</keyword>
<evidence type="ECO:0000256" key="2">
    <source>
        <dbReference type="SAM" id="SignalP"/>
    </source>
</evidence>
<keyword evidence="2" id="KW-0732">Signal</keyword>
<accession>A0A812I349</accession>
<organism evidence="3 4">
    <name type="scientific">Symbiodinium natans</name>
    <dbReference type="NCBI Taxonomy" id="878477"/>
    <lineage>
        <taxon>Eukaryota</taxon>
        <taxon>Sar</taxon>
        <taxon>Alveolata</taxon>
        <taxon>Dinophyceae</taxon>
        <taxon>Suessiales</taxon>
        <taxon>Symbiodiniaceae</taxon>
        <taxon>Symbiodinium</taxon>
    </lineage>
</organism>
<protein>
    <submittedName>
        <fullName evidence="3">P2RX4 protein</fullName>
    </submittedName>
</protein>
<dbReference type="OrthoDB" id="206895at2759"/>
<proteinExistence type="predicted"/>
<evidence type="ECO:0000313" key="3">
    <source>
        <dbReference type="EMBL" id="CAE6972661.1"/>
    </source>
</evidence>
<dbReference type="Proteomes" id="UP000604046">
    <property type="component" value="Unassembled WGS sequence"/>
</dbReference>
<feature type="region of interest" description="Disordered" evidence="1">
    <location>
        <begin position="85"/>
        <end position="105"/>
    </location>
</feature>
<feature type="compositionally biased region" description="Acidic residues" evidence="1">
    <location>
        <begin position="138"/>
        <end position="153"/>
    </location>
</feature>
<feature type="compositionally biased region" description="Basic and acidic residues" evidence="1">
    <location>
        <begin position="124"/>
        <end position="137"/>
    </location>
</feature>
<evidence type="ECO:0000313" key="4">
    <source>
        <dbReference type="Proteomes" id="UP000604046"/>
    </source>
</evidence>
<dbReference type="AlphaFoldDB" id="A0A812I349"/>